<feature type="domain" description="CobQ/CobB/MinD/ParA nucleotide binding" evidence="5">
    <location>
        <begin position="34"/>
        <end position="259"/>
    </location>
</feature>
<dbReference type="SUPFAM" id="SSF52317">
    <property type="entry name" value="Class I glutamine amidotransferase-like"/>
    <property type="match status" value="1"/>
</dbReference>
<dbReference type="PROSITE" id="PS51274">
    <property type="entry name" value="GATASE_COBBQ"/>
    <property type="match status" value="1"/>
</dbReference>
<dbReference type="InterPro" id="IPR029062">
    <property type="entry name" value="Class_I_gatase-like"/>
</dbReference>
<accession>U2QUK9</accession>
<dbReference type="CDD" id="cd05389">
    <property type="entry name" value="CobQ_N"/>
    <property type="match status" value="1"/>
</dbReference>
<keyword evidence="7" id="KW-0436">Ligase</keyword>
<evidence type="ECO:0000256" key="2">
    <source>
        <dbReference type="ARBA" id="ARBA00022573"/>
    </source>
</evidence>
<evidence type="ECO:0000256" key="3">
    <source>
        <dbReference type="ARBA" id="ARBA00022962"/>
    </source>
</evidence>
<feature type="domain" description="CobB/CobQ-like glutamine amidotransferase" evidence="6">
    <location>
        <begin position="284"/>
        <end position="453"/>
    </location>
</feature>
<evidence type="ECO:0000259" key="5">
    <source>
        <dbReference type="Pfam" id="PF01656"/>
    </source>
</evidence>
<reference evidence="7" key="1">
    <citation type="submission" date="2013-08" db="EMBL/GenBank/DDBJ databases">
        <authorList>
            <person name="Durkin A.S."/>
            <person name="Haft D.R."/>
            <person name="McCorrison J."/>
            <person name="Torralba M."/>
            <person name="Gillis M."/>
            <person name="Haft D.H."/>
            <person name="Methe B."/>
            <person name="Sutton G."/>
            <person name="Nelson K.E."/>
        </authorList>
    </citation>
    <scope>NUCLEOTIDE SEQUENCE [LARGE SCALE GENOMIC DNA]</scope>
    <source>
        <strain evidence="7">F0233</strain>
    </source>
</reference>
<dbReference type="InterPro" id="IPR011698">
    <property type="entry name" value="GATase_3"/>
</dbReference>
<dbReference type="CDD" id="cd01750">
    <property type="entry name" value="GATase1_CobQ"/>
    <property type="match status" value="1"/>
</dbReference>
<proteinExistence type="inferred from homology"/>
<dbReference type="NCBIfam" id="TIGR00313">
    <property type="entry name" value="cobQ"/>
    <property type="match status" value="1"/>
</dbReference>
<dbReference type="Pfam" id="PF07685">
    <property type="entry name" value="GATase_3"/>
    <property type="match status" value="1"/>
</dbReference>
<evidence type="ECO:0000259" key="6">
    <source>
        <dbReference type="Pfam" id="PF07685"/>
    </source>
</evidence>
<comment type="caution">
    <text evidence="7">The sequence shown here is derived from an EMBL/GenBank/DDBJ whole genome shotgun (WGS) entry which is preliminary data.</text>
</comment>
<dbReference type="EC" id="6.3.5.10" evidence="7"/>
<name>U2QUK9_9ACTN</name>
<dbReference type="Pfam" id="PF01656">
    <property type="entry name" value="CbiA"/>
    <property type="match status" value="1"/>
</dbReference>
<keyword evidence="8" id="KW-1185">Reference proteome</keyword>
<evidence type="ECO:0000313" key="7">
    <source>
        <dbReference type="EMBL" id="ERK59899.1"/>
    </source>
</evidence>
<feature type="region of interest" description="Disordered" evidence="4">
    <location>
        <begin position="1"/>
        <end position="29"/>
    </location>
</feature>
<evidence type="ECO:0000313" key="8">
    <source>
        <dbReference type="Proteomes" id="UP000017052"/>
    </source>
</evidence>
<dbReference type="UniPathway" id="UPA00148"/>
<dbReference type="Proteomes" id="UP000017052">
    <property type="component" value="Unassembled WGS sequence"/>
</dbReference>
<protein>
    <submittedName>
        <fullName evidence="7">Cobyric acid synthase CobQ</fullName>
        <ecNumber evidence="7">6.3.5.10</ecNumber>
    </submittedName>
</protein>
<dbReference type="GO" id="GO:0051921">
    <property type="term" value="F:adenosylcobyric acid synthase (glutamine-hydrolyzing) activity"/>
    <property type="evidence" value="ECO:0007669"/>
    <property type="project" value="UniProtKB-EC"/>
</dbReference>
<sequence length="512" mass="55468">RHRRRAGRPRCRRLRPDPASARTSSERTAMSGLLMTGTSSDAGKSALVTGLCRVAARRGIDVVPFKSQNMSNNSMVCPDGAEIGRAQYLQATAAGVVPEARMNPVLLKPGTDRRSFIVLMGSPAGELDAGEYATGRRRLAEAAFDAYADLAARHELVLCEGAGSPAEINLRSGDYVNMGLARRFTLPTVIIGDIDRGGVLACLYGTWALLEEADRALLRGYVINKFRGDASILDPGLDEIDRRTGMRDYGVLPWLPDVWIDGEDSLRVDRWARDEDPGRSALHVAVVRLPRISNATDVEALAAEPGVDVQVTDDPRVAERADLLVLPGSRAAVDDLAWLAGRGLGEVVVRRHAQGRPVLGICGGYEMLAEQLDDGVESRSGLVPGLGLLPVRVLFDDDKTVRVATHDHRGTAVTGYEIHHGRCRIDGGEPFLDGVRSANTWGTMLHGCLENDDFRRALLSEVAALTGSGWSPDERADGYAQRRERMIETLADAMTEHLDVDALLALAKESAR</sequence>
<dbReference type="Gene3D" id="3.40.50.880">
    <property type="match status" value="1"/>
</dbReference>
<dbReference type="InterPro" id="IPR033949">
    <property type="entry name" value="CobQ_GATase1"/>
</dbReference>
<feature type="compositionally biased region" description="Basic residues" evidence="4">
    <location>
        <begin position="1"/>
        <end position="13"/>
    </location>
</feature>
<evidence type="ECO:0000256" key="1">
    <source>
        <dbReference type="ARBA" id="ARBA00004953"/>
    </source>
</evidence>
<dbReference type="InterPro" id="IPR047045">
    <property type="entry name" value="CobQ_N"/>
</dbReference>
<dbReference type="NCBIfam" id="NF001989">
    <property type="entry name" value="PRK00784.1"/>
    <property type="match status" value="1"/>
</dbReference>
<dbReference type="InterPro" id="IPR027417">
    <property type="entry name" value="P-loop_NTPase"/>
</dbReference>
<dbReference type="SUPFAM" id="SSF52540">
    <property type="entry name" value="P-loop containing nucleoside triphosphate hydrolases"/>
    <property type="match status" value="1"/>
</dbReference>
<dbReference type="InterPro" id="IPR002586">
    <property type="entry name" value="CobQ/CobB/MinD/ParA_Nub-bd_dom"/>
</dbReference>
<feature type="non-terminal residue" evidence="7">
    <location>
        <position position="1"/>
    </location>
</feature>
<dbReference type="Gene3D" id="3.40.50.300">
    <property type="entry name" value="P-loop containing nucleotide triphosphate hydrolases"/>
    <property type="match status" value="1"/>
</dbReference>
<comment type="pathway">
    <text evidence="1">Cofactor biosynthesis; adenosylcobalamin biosynthesis.</text>
</comment>
<dbReference type="AlphaFoldDB" id="U2QUK9"/>
<dbReference type="InterPro" id="IPR004459">
    <property type="entry name" value="CobQ_synth"/>
</dbReference>
<gene>
    <name evidence="7" type="primary">cobQ</name>
    <name evidence="7" type="ORF">HMPREF0682_0278</name>
</gene>
<dbReference type="EMBL" id="ACVN02000099">
    <property type="protein sequence ID" value="ERK59899.1"/>
    <property type="molecule type" value="Genomic_DNA"/>
</dbReference>
<dbReference type="PANTHER" id="PTHR21343">
    <property type="entry name" value="DETHIOBIOTIN SYNTHETASE"/>
    <property type="match status" value="1"/>
</dbReference>
<dbReference type="HAMAP" id="MF_00028">
    <property type="entry name" value="CobQ"/>
    <property type="match status" value="1"/>
</dbReference>
<keyword evidence="3" id="KW-0315">Glutamine amidotransferase</keyword>
<dbReference type="PANTHER" id="PTHR21343:SF1">
    <property type="entry name" value="COBYRIC ACID SYNTHASE"/>
    <property type="match status" value="1"/>
</dbReference>
<dbReference type="GO" id="GO:0009236">
    <property type="term" value="P:cobalamin biosynthetic process"/>
    <property type="evidence" value="ECO:0007669"/>
    <property type="project" value="UniProtKB-UniPathway"/>
</dbReference>
<organism evidence="7 8">
    <name type="scientific">Propionibacterium acidifaciens F0233</name>
    <dbReference type="NCBI Taxonomy" id="553198"/>
    <lineage>
        <taxon>Bacteria</taxon>
        <taxon>Bacillati</taxon>
        <taxon>Actinomycetota</taxon>
        <taxon>Actinomycetes</taxon>
        <taxon>Propionibacteriales</taxon>
        <taxon>Propionibacteriaceae</taxon>
        <taxon>Propionibacterium</taxon>
    </lineage>
</organism>
<evidence type="ECO:0000256" key="4">
    <source>
        <dbReference type="SAM" id="MobiDB-lite"/>
    </source>
</evidence>
<keyword evidence="2" id="KW-0169">Cobalamin biosynthesis</keyword>
<dbReference type="PROSITE" id="PS51273">
    <property type="entry name" value="GATASE_TYPE_1"/>
    <property type="match status" value="1"/>
</dbReference>